<keyword evidence="2" id="KW-1185">Reference proteome</keyword>
<gene>
    <name evidence="1" type="ORF">AYBTSS11_LOCUS5426</name>
</gene>
<proteinExistence type="predicted"/>
<dbReference type="EMBL" id="OY731399">
    <property type="protein sequence ID" value="CAJ1931741.1"/>
    <property type="molecule type" value="Genomic_DNA"/>
</dbReference>
<dbReference type="Proteomes" id="UP001189624">
    <property type="component" value="Chromosome 2"/>
</dbReference>
<accession>A0AA86RY37</accession>
<name>A0AA86RY37_9FABA</name>
<organism evidence="1 2">
    <name type="scientific">Sphenostylis stenocarpa</name>
    <dbReference type="NCBI Taxonomy" id="92480"/>
    <lineage>
        <taxon>Eukaryota</taxon>
        <taxon>Viridiplantae</taxon>
        <taxon>Streptophyta</taxon>
        <taxon>Embryophyta</taxon>
        <taxon>Tracheophyta</taxon>
        <taxon>Spermatophyta</taxon>
        <taxon>Magnoliopsida</taxon>
        <taxon>eudicotyledons</taxon>
        <taxon>Gunneridae</taxon>
        <taxon>Pentapetalae</taxon>
        <taxon>rosids</taxon>
        <taxon>fabids</taxon>
        <taxon>Fabales</taxon>
        <taxon>Fabaceae</taxon>
        <taxon>Papilionoideae</taxon>
        <taxon>50 kb inversion clade</taxon>
        <taxon>NPAAA clade</taxon>
        <taxon>indigoferoid/millettioid clade</taxon>
        <taxon>Phaseoleae</taxon>
        <taxon>Sphenostylis</taxon>
    </lineage>
</organism>
<protein>
    <submittedName>
        <fullName evidence="1">Uncharacterized protein</fullName>
    </submittedName>
</protein>
<dbReference type="Gramene" id="rna-AYBTSS11_LOCUS5426">
    <property type="protein sequence ID" value="CAJ1931741.1"/>
    <property type="gene ID" value="gene-AYBTSS11_LOCUS5426"/>
</dbReference>
<evidence type="ECO:0000313" key="2">
    <source>
        <dbReference type="Proteomes" id="UP001189624"/>
    </source>
</evidence>
<dbReference type="AlphaFoldDB" id="A0AA86RY37"/>
<sequence>MASDPNFSDPLISLSLYLSIPLRGYERKFENNAEFHELRAVCSISWRRRLISTMHFAPLKKLQRKIHTTTYDDDDSAAVTENNCDVTSYTDATVVLGLSCDDGKRCIGMSPQGSDLNTLEFRIDLDFR</sequence>
<evidence type="ECO:0000313" key="1">
    <source>
        <dbReference type="EMBL" id="CAJ1931741.1"/>
    </source>
</evidence>
<reference evidence="1" key="1">
    <citation type="submission" date="2023-10" db="EMBL/GenBank/DDBJ databases">
        <authorList>
            <person name="Domelevo Entfellner J.-B."/>
        </authorList>
    </citation>
    <scope>NUCLEOTIDE SEQUENCE</scope>
</reference>